<feature type="domain" description="AMP-binding enzyme C-terminal" evidence="2">
    <location>
        <begin position="425"/>
        <end position="501"/>
    </location>
</feature>
<dbReference type="PROSITE" id="PS00455">
    <property type="entry name" value="AMP_BINDING"/>
    <property type="match status" value="1"/>
</dbReference>
<dbReference type="Proteomes" id="UP000677913">
    <property type="component" value="Unassembled WGS sequence"/>
</dbReference>
<dbReference type="Gene3D" id="3.40.50.12780">
    <property type="entry name" value="N-terminal domain of ligase-like"/>
    <property type="match status" value="1"/>
</dbReference>
<proteinExistence type="predicted"/>
<dbReference type="InterPro" id="IPR020845">
    <property type="entry name" value="AMP-binding_CS"/>
</dbReference>
<evidence type="ECO:0000313" key="3">
    <source>
        <dbReference type="EMBL" id="MBS2962399.1"/>
    </source>
</evidence>
<evidence type="ECO:0000259" key="1">
    <source>
        <dbReference type="Pfam" id="PF00501"/>
    </source>
</evidence>
<dbReference type="Pfam" id="PF13193">
    <property type="entry name" value="AMP-binding_C"/>
    <property type="match status" value="1"/>
</dbReference>
<sequence length="518" mass="54997">MTDLSDAGSLVELFQAQARQNPGATALVDAARSLSYAELDEASDRLAARLHAAGVRRGDLVGLLLPRCAEIPIAILAALKSGAAYVPLDPDYPGERLRYMVADAGIRTVVGDPDRAKELGLHVQSVDPGQDGAACAPAPAAPLPKVRGCDPAYVIYTSGSTGDPKGCVVSHHNVLSLLRSALPLFDVSGADRWALFHSFSFDVSVWELWAALATGATVVTVPLRVAQSPTAFVTYLAEQRITVLGQVPSVFRALAAAYTEADRPRLSLRYLVFAGESVNLDVIAGFLADYAGGSSPIAVNMYGPTETTVFATHRILSASDLRGPVRSPIGSSLPHLSIELRGPDGAAVPEGGVGEMWVAGDGVSTGYLNRPELTAERFVVDGPGGCLRYYRTGDLARRLADGSFEYLGRDDQQIKLRGFRVELGEIEAALRAHEDVKDAAVTVITTSRGAQFLVACIVPADGAPPNPGPTLRARLGEILPSYMVPDRYKFISELPLTGSGKLDRDELRRVAASRDRAA</sequence>
<accession>A0A8J7WM96</accession>
<dbReference type="InterPro" id="IPR042099">
    <property type="entry name" value="ANL_N_sf"/>
</dbReference>
<protein>
    <submittedName>
        <fullName evidence="3">Amino acid adenylation domain-containing protein</fullName>
    </submittedName>
</protein>
<dbReference type="NCBIfam" id="TIGR01733">
    <property type="entry name" value="AA-adenyl-dom"/>
    <property type="match status" value="1"/>
</dbReference>
<reference evidence="3" key="1">
    <citation type="submission" date="2021-04" db="EMBL/GenBank/DDBJ databases">
        <title>Genome based classification of Actinospica acidithermotolerans sp. nov., an actinobacterium isolated from an Indonesian hot spring.</title>
        <authorList>
            <person name="Kusuma A.B."/>
            <person name="Putra K.E."/>
            <person name="Nafisah S."/>
            <person name="Loh J."/>
            <person name="Nouioui I."/>
            <person name="Goodfellow M."/>
        </authorList>
    </citation>
    <scope>NUCLEOTIDE SEQUENCE</scope>
    <source>
        <strain evidence="3">DSM 45618</strain>
    </source>
</reference>
<dbReference type="GO" id="GO:0005829">
    <property type="term" value="C:cytosol"/>
    <property type="evidence" value="ECO:0007669"/>
    <property type="project" value="TreeGrafter"/>
</dbReference>
<dbReference type="InterPro" id="IPR010071">
    <property type="entry name" value="AA_adenyl_dom"/>
</dbReference>
<dbReference type="InterPro" id="IPR045851">
    <property type="entry name" value="AMP-bd_C_sf"/>
</dbReference>
<dbReference type="Pfam" id="PF00501">
    <property type="entry name" value="AMP-binding"/>
    <property type="match status" value="1"/>
</dbReference>
<evidence type="ECO:0000313" key="4">
    <source>
        <dbReference type="Proteomes" id="UP000677913"/>
    </source>
</evidence>
<evidence type="ECO:0000259" key="2">
    <source>
        <dbReference type="Pfam" id="PF13193"/>
    </source>
</evidence>
<dbReference type="Gene3D" id="3.30.300.30">
    <property type="match status" value="1"/>
</dbReference>
<dbReference type="GO" id="GO:0031177">
    <property type="term" value="F:phosphopantetheine binding"/>
    <property type="evidence" value="ECO:0007669"/>
    <property type="project" value="TreeGrafter"/>
</dbReference>
<dbReference type="AlphaFoldDB" id="A0A8J7WM96"/>
<keyword evidence="4" id="KW-1185">Reference proteome</keyword>
<dbReference type="GO" id="GO:0043041">
    <property type="term" value="P:amino acid activation for nonribosomal peptide biosynthetic process"/>
    <property type="evidence" value="ECO:0007669"/>
    <property type="project" value="TreeGrafter"/>
</dbReference>
<dbReference type="PANTHER" id="PTHR45527">
    <property type="entry name" value="NONRIBOSOMAL PEPTIDE SYNTHETASE"/>
    <property type="match status" value="1"/>
</dbReference>
<dbReference type="InterPro" id="IPR025110">
    <property type="entry name" value="AMP-bd_C"/>
</dbReference>
<dbReference type="GO" id="GO:0044550">
    <property type="term" value="P:secondary metabolite biosynthetic process"/>
    <property type="evidence" value="ECO:0007669"/>
    <property type="project" value="TreeGrafter"/>
</dbReference>
<name>A0A8J7WM96_9ACTN</name>
<dbReference type="SUPFAM" id="SSF56801">
    <property type="entry name" value="Acetyl-CoA synthetase-like"/>
    <property type="match status" value="1"/>
</dbReference>
<organism evidence="3 4">
    <name type="scientific">Actinocrinis puniceicyclus</name>
    <dbReference type="NCBI Taxonomy" id="977794"/>
    <lineage>
        <taxon>Bacteria</taxon>
        <taxon>Bacillati</taxon>
        <taxon>Actinomycetota</taxon>
        <taxon>Actinomycetes</taxon>
        <taxon>Catenulisporales</taxon>
        <taxon>Actinospicaceae</taxon>
        <taxon>Actinocrinis</taxon>
    </lineage>
</organism>
<dbReference type="CDD" id="cd17643">
    <property type="entry name" value="A_NRPS_Cytc1-like"/>
    <property type="match status" value="1"/>
</dbReference>
<dbReference type="RefSeq" id="WP_211465014.1">
    <property type="nucleotide sequence ID" value="NZ_JAGSXH010000010.1"/>
</dbReference>
<dbReference type="FunFam" id="3.40.50.12780:FF:000012">
    <property type="entry name" value="Non-ribosomal peptide synthetase"/>
    <property type="match status" value="1"/>
</dbReference>
<feature type="domain" description="AMP-dependent synthetase/ligase" evidence="1">
    <location>
        <begin position="14"/>
        <end position="368"/>
    </location>
</feature>
<gene>
    <name evidence="3" type="ORF">KGA66_05035</name>
</gene>
<comment type="caution">
    <text evidence="3">The sequence shown here is derived from an EMBL/GenBank/DDBJ whole genome shotgun (WGS) entry which is preliminary data.</text>
</comment>
<dbReference type="EMBL" id="JAGSXH010000010">
    <property type="protein sequence ID" value="MBS2962399.1"/>
    <property type="molecule type" value="Genomic_DNA"/>
</dbReference>
<dbReference type="PANTHER" id="PTHR45527:SF1">
    <property type="entry name" value="FATTY ACID SYNTHASE"/>
    <property type="match status" value="1"/>
</dbReference>
<dbReference type="InterPro" id="IPR000873">
    <property type="entry name" value="AMP-dep_synth/lig_dom"/>
</dbReference>